<evidence type="ECO:0000256" key="5">
    <source>
        <dbReference type="ARBA" id="ARBA00023136"/>
    </source>
</evidence>
<keyword evidence="8" id="KW-1185">Reference proteome</keyword>
<keyword evidence="5" id="KW-0472">Membrane</keyword>
<dbReference type="PANTHER" id="PTHR43646">
    <property type="entry name" value="GLYCOSYLTRANSFERASE"/>
    <property type="match status" value="1"/>
</dbReference>
<evidence type="ECO:0000256" key="1">
    <source>
        <dbReference type="ARBA" id="ARBA00004236"/>
    </source>
</evidence>
<keyword evidence="3" id="KW-0328">Glycosyltransferase</keyword>
<keyword evidence="4" id="KW-0808">Transferase</keyword>
<evidence type="ECO:0000313" key="7">
    <source>
        <dbReference type="EMBL" id="MFC3199118.1"/>
    </source>
</evidence>
<evidence type="ECO:0000313" key="8">
    <source>
        <dbReference type="Proteomes" id="UP001595526"/>
    </source>
</evidence>
<evidence type="ECO:0000256" key="4">
    <source>
        <dbReference type="ARBA" id="ARBA00022679"/>
    </source>
</evidence>
<evidence type="ECO:0000259" key="6">
    <source>
        <dbReference type="Pfam" id="PF00535"/>
    </source>
</evidence>
<dbReference type="EMBL" id="JBHRTA010000038">
    <property type="protein sequence ID" value="MFC3199118.1"/>
    <property type="molecule type" value="Genomic_DNA"/>
</dbReference>
<sequence length="229" mass="25587">MEPIVSIVIPVYNEAATIAATIGNIHAAKGGQHQLEIIVVDGGSTDGTLDVARAHGAIGVRSERKGRATQMNLGASVASGEILYFLHADTIPPLGFDVQLTAACDHGTVGGCFRLAFDYHHWFLKANCWFTRFNINAFRFGDQSLFVTRAVFCKSGGFREDLLVMEDQEIIHRIKRYGRFSVLEDSVITSARKYLTHGIFRTQGVFYLVWMLYYLGAPQERLVNMLRRL</sequence>
<dbReference type="CDD" id="cd02522">
    <property type="entry name" value="GT_2_like_a"/>
    <property type="match status" value="1"/>
</dbReference>
<dbReference type="NCBIfam" id="TIGR04283">
    <property type="entry name" value="glyco_like_mftF"/>
    <property type="match status" value="1"/>
</dbReference>
<dbReference type="SUPFAM" id="SSF53448">
    <property type="entry name" value="Nucleotide-diphospho-sugar transferases"/>
    <property type="match status" value="1"/>
</dbReference>
<dbReference type="Gene3D" id="3.90.550.10">
    <property type="entry name" value="Spore Coat Polysaccharide Biosynthesis Protein SpsA, Chain A"/>
    <property type="match status" value="1"/>
</dbReference>
<protein>
    <submittedName>
        <fullName evidence="7">TIGR04283 family arsenosugar biosynthesis glycosyltransferase</fullName>
    </submittedName>
</protein>
<dbReference type="InterPro" id="IPR029044">
    <property type="entry name" value="Nucleotide-diphossugar_trans"/>
</dbReference>
<reference evidence="8" key="1">
    <citation type="journal article" date="2019" name="Int. J. Syst. Evol. Microbiol.">
        <title>The Global Catalogue of Microorganisms (GCM) 10K type strain sequencing project: providing services to taxonomists for standard genome sequencing and annotation.</title>
        <authorList>
            <consortium name="The Broad Institute Genomics Platform"/>
            <consortium name="The Broad Institute Genome Sequencing Center for Infectious Disease"/>
            <person name="Wu L."/>
            <person name="Ma J."/>
        </authorList>
    </citation>
    <scope>NUCLEOTIDE SEQUENCE [LARGE SCALE GENOMIC DNA]</scope>
    <source>
        <strain evidence="8">KCTC 52416</strain>
    </source>
</reference>
<dbReference type="PANTHER" id="PTHR43646:SF2">
    <property type="entry name" value="GLYCOSYLTRANSFERASE 2-LIKE DOMAIN-CONTAINING PROTEIN"/>
    <property type="match status" value="1"/>
</dbReference>
<dbReference type="RefSeq" id="WP_379024429.1">
    <property type="nucleotide sequence ID" value="NZ_JBHRTA010000038.1"/>
</dbReference>
<feature type="domain" description="Glycosyltransferase 2-like" evidence="6">
    <location>
        <begin position="6"/>
        <end position="126"/>
    </location>
</feature>
<comment type="subcellular location">
    <subcellularLocation>
        <location evidence="1">Cell membrane</location>
    </subcellularLocation>
</comment>
<accession>A0ABV7JS63</accession>
<dbReference type="InterPro" id="IPR001173">
    <property type="entry name" value="Glyco_trans_2-like"/>
</dbReference>
<comment type="caution">
    <text evidence="7">The sequence shown here is derived from an EMBL/GenBank/DDBJ whole genome shotgun (WGS) entry which is preliminary data.</text>
</comment>
<dbReference type="InterPro" id="IPR026461">
    <property type="entry name" value="Trfase_2_rSAM/seldom_assoc"/>
</dbReference>
<dbReference type="Pfam" id="PF00535">
    <property type="entry name" value="Glycos_transf_2"/>
    <property type="match status" value="1"/>
</dbReference>
<organism evidence="7 8">
    <name type="scientific">Parapedobacter deserti</name>
    <dbReference type="NCBI Taxonomy" id="1912957"/>
    <lineage>
        <taxon>Bacteria</taxon>
        <taxon>Pseudomonadati</taxon>
        <taxon>Bacteroidota</taxon>
        <taxon>Sphingobacteriia</taxon>
        <taxon>Sphingobacteriales</taxon>
        <taxon>Sphingobacteriaceae</taxon>
        <taxon>Parapedobacter</taxon>
    </lineage>
</organism>
<evidence type="ECO:0000256" key="2">
    <source>
        <dbReference type="ARBA" id="ARBA00022475"/>
    </source>
</evidence>
<proteinExistence type="predicted"/>
<gene>
    <name evidence="7" type="ORF">ACFOET_15945</name>
</gene>
<evidence type="ECO:0000256" key="3">
    <source>
        <dbReference type="ARBA" id="ARBA00022676"/>
    </source>
</evidence>
<dbReference type="Proteomes" id="UP001595526">
    <property type="component" value="Unassembled WGS sequence"/>
</dbReference>
<keyword evidence="2" id="KW-1003">Cell membrane</keyword>
<name>A0ABV7JS63_9SPHI</name>